<reference evidence="3" key="3">
    <citation type="submission" date="2025-08" db="UniProtKB">
        <authorList>
            <consortium name="Ensembl"/>
        </authorList>
    </citation>
    <scope>IDENTIFICATION</scope>
</reference>
<feature type="coiled-coil region" evidence="1">
    <location>
        <begin position="78"/>
        <end position="150"/>
    </location>
</feature>
<protein>
    <submittedName>
        <fullName evidence="3">Uncharacterized protein</fullName>
    </submittedName>
</protein>
<dbReference type="InParanoid" id="F6Y6F9"/>
<dbReference type="Proteomes" id="UP000008144">
    <property type="component" value="Chromosome 12"/>
</dbReference>
<organism evidence="3 4">
    <name type="scientific">Ciona intestinalis</name>
    <name type="common">Transparent sea squirt</name>
    <name type="synonym">Ascidia intestinalis</name>
    <dbReference type="NCBI Taxonomy" id="7719"/>
    <lineage>
        <taxon>Eukaryota</taxon>
        <taxon>Metazoa</taxon>
        <taxon>Chordata</taxon>
        <taxon>Tunicata</taxon>
        <taxon>Ascidiacea</taxon>
        <taxon>Phlebobranchia</taxon>
        <taxon>Cionidae</taxon>
        <taxon>Ciona</taxon>
    </lineage>
</organism>
<evidence type="ECO:0000313" key="4">
    <source>
        <dbReference type="Proteomes" id="UP000008144"/>
    </source>
</evidence>
<accession>F6Y6F9</accession>
<evidence type="ECO:0000313" key="3">
    <source>
        <dbReference type="Ensembl" id="ENSCINP00000007944.3"/>
    </source>
</evidence>
<reference evidence="3" key="2">
    <citation type="journal article" date="2008" name="Genome Biol.">
        <title>Improved genome assembly and evidence-based global gene model set for the chordate Ciona intestinalis: new insight into intron and operon populations.</title>
        <authorList>
            <person name="Satou Y."/>
            <person name="Mineta K."/>
            <person name="Ogasawara M."/>
            <person name="Sasakura Y."/>
            <person name="Shoguchi E."/>
            <person name="Ueno K."/>
            <person name="Yamada L."/>
            <person name="Matsumoto J."/>
            <person name="Wasserscheid J."/>
            <person name="Dewar K."/>
            <person name="Wiley G.B."/>
            <person name="Macmil S.L."/>
            <person name="Roe B.A."/>
            <person name="Zeller R.W."/>
            <person name="Hastings K.E."/>
            <person name="Lemaire P."/>
            <person name="Lindquist E."/>
            <person name="Endo T."/>
            <person name="Hotta K."/>
            <person name="Inaba K."/>
        </authorList>
    </citation>
    <scope>NUCLEOTIDE SEQUENCE [LARGE SCALE GENOMIC DNA]</scope>
    <source>
        <strain evidence="3">wild type</strain>
    </source>
</reference>
<sequence length="356" mass="41384">MREKKQQEGGGDLSPTFLARAKQAEVVSADKVFSGVGNIKSRKIAISSIDGNKRFAKDEASPNQFDEGVTYKKSEIMLENIGAEYKDSEKTRSQEQREKLEMWSDEQRGLKEEVKKVMREEIEKAERAKKEEIKEKMLEEERQKEIMRIREEVRLQIKKEIQAEIDQQRKQVLQDPELKSQIMELEALKQSAVKSTDIKPVTSTPEGPTDSFTVQQDQHKKDMNQWLEKHGKRASEMNVEEMRRMQTMYMQQLHHWSQQQQKAYMQWYWHQQQNYKQHYFSQKSGFYNSHPTSGAGDQKAPVSGPDSQQRGPNQSHMVSNLPPGVRPPLDQGQHPMSSMHQRPPDGQNIGNPTFTR</sequence>
<feature type="compositionally biased region" description="Polar residues" evidence="2">
    <location>
        <begin position="305"/>
        <end position="318"/>
    </location>
</feature>
<feature type="region of interest" description="Disordered" evidence="2">
    <location>
        <begin position="197"/>
        <end position="217"/>
    </location>
</feature>
<keyword evidence="4" id="KW-1185">Reference proteome</keyword>
<reference evidence="4" key="1">
    <citation type="journal article" date="2002" name="Science">
        <title>The draft genome of Ciona intestinalis: insights into chordate and vertebrate origins.</title>
        <authorList>
            <person name="Dehal P."/>
            <person name="Satou Y."/>
            <person name="Campbell R.K."/>
            <person name="Chapman J."/>
            <person name="Degnan B."/>
            <person name="De Tomaso A."/>
            <person name="Davidson B."/>
            <person name="Di Gregorio A."/>
            <person name="Gelpke M."/>
            <person name="Goodstein D.M."/>
            <person name="Harafuji N."/>
            <person name="Hastings K.E."/>
            <person name="Ho I."/>
            <person name="Hotta K."/>
            <person name="Huang W."/>
            <person name="Kawashima T."/>
            <person name="Lemaire P."/>
            <person name="Martinez D."/>
            <person name="Meinertzhagen I.A."/>
            <person name="Necula S."/>
            <person name="Nonaka M."/>
            <person name="Putnam N."/>
            <person name="Rash S."/>
            <person name="Saiga H."/>
            <person name="Satake M."/>
            <person name="Terry A."/>
            <person name="Yamada L."/>
            <person name="Wang H.G."/>
            <person name="Awazu S."/>
            <person name="Azumi K."/>
            <person name="Boore J."/>
            <person name="Branno M."/>
            <person name="Chin-Bow S."/>
            <person name="DeSantis R."/>
            <person name="Doyle S."/>
            <person name="Francino P."/>
            <person name="Keys D.N."/>
            <person name="Haga S."/>
            <person name="Hayashi H."/>
            <person name="Hino K."/>
            <person name="Imai K.S."/>
            <person name="Inaba K."/>
            <person name="Kano S."/>
            <person name="Kobayashi K."/>
            <person name="Kobayashi M."/>
            <person name="Lee B.I."/>
            <person name="Makabe K.W."/>
            <person name="Manohar C."/>
            <person name="Matassi G."/>
            <person name="Medina M."/>
            <person name="Mochizuki Y."/>
            <person name="Mount S."/>
            <person name="Morishita T."/>
            <person name="Miura S."/>
            <person name="Nakayama A."/>
            <person name="Nishizaka S."/>
            <person name="Nomoto H."/>
            <person name="Ohta F."/>
            <person name="Oishi K."/>
            <person name="Rigoutsos I."/>
            <person name="Sano M."/>
            <person name="Sasaki A."/>
            <person name="Sasakura Y."/>
            <person name="Shoguchi E."/>
            <person name="Shin-i T."/>
            <person name="Spagnuolo A."/>
            <person name="Stainier D."/>
            <person name="Suzuki M.M."/>
            <person name="Tassy O."/>
            <person name="Takatori N."/>
            <person name="Tokuoka M."/>
            <person name="Yagi K."/>
            <person name="Yoshizaki F."/>
            <person name="Wada S."/>
            <person name="Zhang C."/>
            <person name="Hyatt P.D."/>
            <person name="Larimer F."/>
            <person name="Detter C."/>
            <person name="Doggett N."/>
            <person name="Glavina T."/>
            <person name="Hawkins T."/>
            <person name="Richardson P."/>
            <person name="Lucas S."/>
            <person name="Kohara Y."/>
            <person name="Levine M."/>
            <person name="Satoh N."/>
            <person name="Rokhsar D.S."/>
        </authorList>
    </citation>
    <scope>NUCLEOTIDE SEQUENCE [LARGE SCALE GENOMIC DNA]</scope>
</reference>
<proteinExistence type="predicted"/>
<reference evidence="3" key="4">
    <citation type="submission" date="2025-09" db="UniProtKB">
        <authorList>
            <consortium name="Ensembl"/>
        </authorList>
    </citation>
    <scope>IDENTIFICATION</scope>
</reference>
<evidence type="ECO:0000256" key="2">
    <source>
        <dbReference type="SAM" id="MobiDB-lite"/>
    </source>
</evidence>
<keyword evidence="1" id="KW-0175">Coiled coil</keyword>
<dbReference type="GeneTree" id="ENSGT00530000067799"/>
<feature type="region of interest" description="Disordered" evidence="2">
    <location>
        <begin position="286"/>
        <end position="356"/>
    </location>
</feature>
<feature type="compositionally biased region" description="Polar residues" evidence="2">
    <location>
        <begin position="201"/>
        <end position="216"/>
    </location>
</feature>
<name>F6Y6F9_CIOIN</name>
<evidence type="ECO:0000256" key="1">
    <source>
        <dbReference type="SAM" id="Coils"/>
    </source>
</evidence>
<dbReference type="EMBL" id="EAAA01000997">
    <property type="status" value="NOT_ANNOTATED_CDS"/>
    <property type="molecule type" value="Genomic_DNA"/>
</dbReference>
<dbReference type="HOGENOM" id="CLU_779746_0_0_1"/>
<dbReference type="Ensembl" id="ENSCINT00000007944.3">
    <property type="protein sequence ID" value="ENSCINP00000007944.3"/>
    <property type="gene ID" value="ENSCING00000022527.1"/>
</dbReference>
<dbReference type="AlphaFoldDB" id="F6Y6F9"/>